<evidence type="ECO:0000256" key="2">
    <source>
        <dbReference type="ARBA" id="ARBA00022679"/>
    </source>
</evidence>
<dbReference type="InterPro" id="IPR050644">
    <property type="entry name" value="PG_Glycine_Bridge_Synth"/>
</dbReference>
<keyword evidence="6" id="KW-0961">Cell wall biogenesis/degradation</keyword>
<dbReference type="GO" id="GO:0016755">
    <property type="term" value="F:aminoacyltransferase activity"/>
    <property type="evidence" value="ECO:0007669"/>
    <property type="project" value="InterPro"/>
</dbReference>
<protein>
    <submittedName>
        <fullName evidence="7">Peptidoglycan bridge formation protein FemAB</fullName>
    </submittedName>
</protein>
<evidence type="ECO:0000256" key="1">
    <source>
        <dbReference type="ARBA" id="ARBA00009943"/>
    </source>
</evidence>
<dbReference type="GO" id="GO:0008360">
    <property type="term" value="P:regulation of cell shape"/>
    <property type="evidence" value="ECO:0007669"/>
    <property type="project" value="UniProtKB-KW"/>
</dbReference>
<dbReference type="RefSeq" id="WP_062927520.1">
    <property type="nucleotide sequence ID" value="NZ_CP015098.1"/>
</dbReference>
<dbReference type="Proteomes" id="UP000076096">
    <property type="component" value="Chromosome"/>
</dbReference>
<accession>A0A143C173</accession>
<evidence type="ECO:0000256" key="3">
    <source>
        <dbReference type="ARBA" id="ARBA00022960"/>
    </source>
</evidence>
<name>A0A143C173_9ACTN</name>
<dbReference type="InterPro" id="IPR016181">
    <property type="entry name" value="Acyl_CoA_acyltransferase"/>
</dbReference>
<dbReference type="PROSITE" id="PS51191">
    <property type="entry name" value="FEMABX"/>
    <property type="match status" value="1"/>
</dbReference>
<keyword evidence="8" id="KW-1185">Reference proteome</keyword>
<dbReference type="PANTHER" id="PTHR36174:SF1">
    <property type="entry name" value="LIPID II:GLYCINE GLYCYLTRANSFERASE"/>
    <property type="match status" value="1"/>
</dbReference>
<dbReference type="AlphaFoldDB" id="A0A143C173"/>
<dbReference type="EMBL" id="CP015098">
    <property type="protein sequence ID" value="AMW11178.1"/>
    <property type="molecule type" value="Genomic_DNA"/>
</dbReference>
<dbReference type="PANTHER" id="PTHR36174">
    <property type="entry name" value="LIPID II:GLYCINE GLYCYLTRANSFERASE"/>
    <property type="match status" value="1"/>
</dbReference>
<keyword evidence="2" id="KW-0808">Transferase</keyword>
<keyword evidence="3" id="KW-0133">Cell shape</keyword>
<dbReference type="STRING" id="1783515.A4E84_17720"/>
<dbReference type="InterPro" id="IPR003447">
    <property type="entry name" value="FEMABX"/>
</dbReference>
<keyword evidence="5" id="KW-0012">Acyltransferase</keyword>
<dbReference type="SUPFAM" id="SSF55729">
    <property type="entry name" value="Acyl-CoA N-acyltransferases (Nat)"/>
    <property type="match status" value="2"/>
</dbReference>
<gene>
    <name evidence="7" type="ORF">A4E84_17720</name>
</gene>
<evidence type="ECO:0000256" key="6">
    <source>
        <dbReference type="ARBA" id="ARBA00023316"/>
    </source>
</evidence>
<keyword evidence="4" id="KW-0573">Peptidoglycan synthesis</keyword>
<evidence type="ECO:0000256" key="5">
    <source>
        <dbReference type="ARBA" id="ARBA00023315"/>
    </source>
</evidence>
<sequence>MSVRVQPITRDEHLAFVTARPSASHTQLPSWGAVKPDWRAESLGWFDGGGQLVGVGLVLLRPLPGPRLPGLPRYLAYLPEGPLIDWQEPGLERLLEPMLAHLRRRGAFAVRMGPPVVVRRWSADAVKAAIADPAARRLRDVRATSYEPRAGQVADSLRRMGWRQSEASGEDGFAAGQPRYVFQVPFAGRSLEDIHNGLNQQWRRNIKKAEKAGVKVVRGDLEDLPAFHELYCETAERDRFIPRPLPYFQRMWSALTAEHPDRMRLYLAHHDGEVLAAATMLTVGDHVWYSYGASTARRREVQPSSAVQWRMMTDAHELGAAVYDLRGITDTLEESSHLLGLLRFKVGTGGEAVEYLGEWDYPLNRLLYKALNLYLARR</sequence>
<dbReference type="GO" id="GO:0071555">
    <property type="term" value="P:cell wall organization"/>
    <property type="evidence" value="ECO:0007669"/>
    <property type="project" value="UniProtKB-KW"/>
</dbReference>
<dbReference type="GO" id="GO:0009252">
    <property type="term" value="P:peptidoglycan biosynthetic process"/>
    <property type="evidence" value="ECO:0007669"/>
    <property type="project" value="UniProtKB-KW"/>
</dbReference>
<evidence type="ECO:0000313" key="8">
    <source>
        <dbReference type="Proteomes" id="UP000076096"/>
    </source>
</evidence>
<comment type="similarity">
    <text evidence="1">Belongs to the FemABX family.</text>
</comment>
<dbReference type="Gene3D" id="3.40.630.30">
    <property type="match status" value="2"/>
</dbReference>
<evidence type="ECO:0000313" key="7">
    <source>
        <dbReference type="EMBL" id="AMW11178.1"/>
    </source>
</evidence>
<reference evidence="8" key="1">
    <citation type="submission" date="2016-04" db="EMBL/GenBank/DDBJ databases">
        <authorList>
            <person name="Zhang B."/>
        </authorList>
    </citation>
    <scope>NUCLEOTIDE SEQUENCE [LARGE SCALE GENOMIC DNA]</scope>
    <source>
        <strain evidence="8">S10</strain>
    </source>
</reference>
<dbReference type="Pfam" id="PF02388">
    <property type="entry name" value="FemAB"/>
    <property type="match status" value="2"/>
</dbReference>
<proteinExistence type="inferred from homology"/>
<evidence type="ECO:0000256" key="4">
    <source>
        <dbReference type="ARBA" id="ARBA00022984"/>
    </source>
</evidence>
<organism evidence="7 8">
    <name type="scientific">Streptomyces qaidamensis</name>
    <dbReference type="NCBI Taxonomy" id="1783515"/>
    <lineage>
        <taxon>Bacteria</taxon>
        <taxon>Bacillati</taxon>
        <taxon>Actinomycetota</taxon>
        <taxon>Actinomycetes</taxon>
        <taxon>Kitasatosporales</taxon>
        <taxon>Streptomycetaceae</taxon>
        <taxon>Streptomyces</taxon>
        <taxon>Streptomyces aurantiacus group</taxon>
    </lineage>
</organism>
<dbReference type="KEGG" id="stsi:A4E84_17720"/>